<dbReference type="InParanoid" id="A0A168LEV3"/>
<dbReference type="EMBL" id="LT551165">
    <property type="protein sequence ID" value="SAL96649.1"/>
    <property type="molecule type" value="Genomic_DNA"/>
</dbReference>
<feature type="compositionally biased region" description="Low complexity" evidence="1">
    <location>
        <begin position="141"/>
        <end position="167"/>
    </location>
</feature>
<feature type="compositionally biased region" description="Polar residues" evidence="1">
    <location>
        <begin position="230"/>
        <end position="240"/>
    </location>
</feature>
<dbReference type="AlphaFoldDB" id="A0A168LEV3"/>
<feature type="region of interest" description="Disordered" evidence="1">
    <location>
        <begin position="1"/>
        <end position="25"/>
    </location>
</feature>
<feature type="region of interest" description="Disordered" evidence="1">
    <location>
        <begin position="77"/>
        <end position="114"/>
    </location>
</feature>
<accession>A0A168LEV3</accession>
<dbReference type="OrthoDB" id="2417670at2759"/>
<evidence type="ECO:0000313" key="2">
    <source>
        <dbReference type="EMBL" id="SAL96649.1"/>
    </source>
</evidence>
<evidence type="ECO:0000313" key="3">
    <source>
        <dbReference type="Proteomes" id="UP000078561"/>
    </source>
</evidence>
<gene>
    <name evidence="2" type="primary">ABSGL_02065.1 scaffold 2596</name>
</gene>
<organism evidence="2">
    <name type="scientific">Absidia glauca</name>
    <name type="common">Pin mould</name>
    <dbReference type="NCBI Taxonomy" id="4829"/>
    <lineage>
        <taxon>Eukaryota</taxon>
        <taxon>Fungi</taxon>
        <taxon>Fungi incertae sedis</taxon>
        <taxon>Mucoromycota</taxon>
        <taxon>Mucoromycotina</taxon>
        <taxon>Mucoromycetes</taxon>
        <taxon>Mucorales</taxon>
        <taxon>Cunninghamellaceae</taxon>
        <taxon>Absidia</taxon>
    </lineage>
</organism>
<dbReference type="OMA" id="TSANMET"/>
<feature type="region of interest" description="Disordered" evidence="1">
    <location>
        <begin position="136"/>
        <end position="253"/>
    </location>
</feature>
<reference evidence="2" key="1">
    <citation type="submission" date="2016-04" db="EMBL/GenBank/DDBJ databases">
        <authorList>
            <person name="Evans L.H."/>
            <person name="Alamgir A."/>
            <person name="Owens N."/>
            <person name="Weber N.D."/>
            <person name="Virtaneva K."/>
            <person name="Barbian K."/>
            <person name="Babar A."/>
            <person name="Rosenke K."/>
        </authorList>
    </citation>
    <scope>NUCLEOTIDE SEQUENCE [LARGE SCALE GENOMIC DNA]</scope>
    <source>
        <strain evidence="2">CBS 101.48</strain>
    </source>
</reference>
<protein>
    <submittedName>
        <fullName evidence="2">Uncharacterized protein</fullName>
    </submittedName>
</protein>
<keyword evidence="3" id="KW-1185">Reference proteome</keyword>
<proteinExistence type="predicted"/>
<dbReference type="Proteomes" id="UP000078561">
    <property type="component" value="Unassembled WGS sequence"/>
</dbReference>
<sequence length="308" mass="34063">MKLPSIHTLLNPAPPSPPSYEVNTHKQHMQQSSFSLPSVQVLPASPLSSTMDMATLSPMLSPALSSATMSPSISSIGSMSPLTMNSAEFPPIHGDDPPRRLLNSPPSFLQPRAPTHYLHHNHKRSASQGDKPLYVDHHHQQQQQQQQRQYPQPQHQQQPQQQAAPARRVSKPVASTSKGTPPAPPPCTEILISPSGQPILKRRRGRPPTRSPGYEEGGWTFLSPTVWDVASSSDPNNNNNVRKRGSTEEDRTDAMTTAFTSANMETVLPMPKKKRGRKPKTHIEGNSCFMWKDISVARRTSSSLTDHR</sequence>
<name>A0A168LEV3_ABSGL</name>
<evidence type="ECO:0000256" key="1">
    <source>
        <dbReference type="SAM" id="MobiDB-lite"/>
    </source>
</evidence>